<reference evidence="1 2" key="1">
    <citation type="journal article" date="2018" name="Environ. Microbiol.">
        <title>Novel energy conservation strategies and behaviour of Pelotomaculum schinkii driving syntrophic propionate catabolism.</title>
        <authorList>
            <person name="Hidalgo-Ahumada C.A.P."/>
            <person name="Nobu M.K."/>
            <person name="Narihiro T."/>
            <person name="Tamaki H."/>
            <person name="Liu W.T."/>
            <person name="Kamagata Y."/>
            <person name="Stams A.J.M."/>
            <person name="Imachi H."/>
            <person name="Sousa D.Z."/>
        </authorList>
    </citation>
    <scope>NUCLEOTIDE SEQUENCE [LARGE SCALE GENOMIC DNA]</scope>
    <source>
        <strain evidence="1 2">HH</strain>
    </source>
</reference>
<evidence type="ECO:0000313" key="2">
    <source>
        <dbReference type="Proteomes" id="UP000298324"/>
    </source>
</evidence>
<comment type="caution">
    <text evidence="1">The sequence shown here is derived from an EMBL/GenBank/DDBJ whole genome shotgun (WGS) entry which is preliminary data.</text>
</comment>
<dbReference type="EMBL" id="QFGA01000002">
    <property type="protein sequence ID" value="TEB05853.1"/>
    <property type="molecule type" value="Genomic_DNA"/>
</dbReference>
<accession>A0A4Y7RAX4</accession>
<dbReference type="RefSeq" id="WP_190258558.1">
    <property type="nucleotide sequence ID" value="NZ_QFGA01000002.1"/>
</dbReference>
<gene>
    <name evidence="1" type="ORF">Psch_02894</name>
</gene>
<protein>
    <submittedName>
        <fullName evidence="1">Uncharacterized protein</fullName>
    </submittedName>
</protein>
<sequence>MINWKRIYRLLEDVTPLAADCGKICGAACCSEWEQGVGMYLLPGEEVMFNKNEEWLCWQEHSTEEYEFCPSWTGSVSFVSCNGACPRDKRPFACRTFPVVPYLTPDGNLEMRLDQAASLLCPLVKAGDLGLLERRFLVRARLAWEELLQEPLIRDDVEWESRRLDREQGEPWKKIF</sequence>
<dbReference type="AlphaFoldDB" id="A0A4Y7RAX4"/>
<dbReference type="Proteomes" id="UP000298324">
    <property type="component" value="Unassembled WGS sequence"/>
</dbReference>
<keyword evidence="2" id="KW-1185">Reference proteome</keyword>
<organism evidence="1 2">
    <name type="scientific">Pelotomaculum schinkii</name>
    <dbReference type="NCBI Taxonomy" id="78350"/>
    <lineage>
        <taxon>Bacteria</taxon>
        <taxon>Bacillati</taxon>
        <taxon>Bacillota</taxon>
        <taxon>Clostridia</taxon>
        <taxon>Eubacteriales</taxon>
        <taxon>Desulfotomaculaceae</taxon>
        <taxon>Pelotomaculum</taxon>
    </lineage>
</organism>
<evidence type="ECO:0000313" key="1">
    <source>
        <dbReference type="EMBL" id="TEB05853.1"/>
    </source>
</evidence>
<name>A0A4Y7RAX4_9FIRM</name>
<proteinExistence type="predicted"/>